<dbReference type="PANTHER" id="PTHR24320:SF272">
    <property type="entry name" value="NAD(P)-BINDING ROSSMANN-FOLD SUPERFAMILY PROTEIN"/>
    <property type="match status" value="1"/>
</dbReference>
<evidence type="ECO:0000256" key="2">
    <source>
        <dbReference type="ARBA" id="ARBA00023002"/>
    </source>
</evidence>
<protein>
    <submittedName>
        <fullName evidence="3">Uncharacterized protein</fullName>
    </submittedName>
</protein>
<dbReference type="Gene3D" id="3.40.50.720">
    <property type="entry name" value="NAD(P)-binding Rossmann-like Domain"/>
    <property type="match status" value="1"/>
</dbReference>
<evidence type="ECO:0000256" key="1">
    <source>
        <dbReference type="ARBA" id="ARBA00006484"/>
    </source>
</evidence>
<keyword evidence="2" id="KW-0560">Oxidoreductase</keyword>
<evidence type="ECO:0000313" key="3">
    <source>
        <dbReference type="EMBL" id="KAJ4187449.1"/>
    </source>
</evidence>
<dbReference type="PANTHER" id="PTHR24320">
    <property type="entry name" value="RETINOL DEHYDROGENASE"/>
    <property type="match status" value="1"/>
</dbReference>
<reference evidence="3" key="1">
    <citation type="submission" date="2022-09" db="EMBL/GenBank/DDBJ databases">
        <title>Fusarium specimens isolated from Avocado Roots.</title>
        <authorList>
            <person name="Stajich J."/>
            <person name="Roper C."/>
            <person name="Heimlech-Rivalta G."/>
        </authorList>
    </citation>
    <scope>NUCLEOTIDE SEQUENCE</scope>
    <source>
        <strain evidence="3">A02</strain>
    </source>
</reference>
<dbReference type="EMBL" id="JAOQAV010000017">
    <property type="protein sequence ID" value="KAJ4187449.1"/>
    <property type="molecule type" value="Genomic_DNA"/>
</dbReference>
<dbReference type="PRINTS" id="PR00081">
    <property type="entry name" value="GDHRDH"/>
</dbReference>
<dbReference type="GO" id="GO:0016491">
    <property type="term" value="F:oxidoreductase activity"/>
    <property type="evidence" value="ECO:0007669"/>
    <property type="project" value="UniProtKB-KW"/>
</dbReference>
<comment type="similarity">
    <text evidence="1">Belongs to the short-chain dehydrogenases/reductases (SDR) family.</text>
</comment>
<proteinExistence type="inferred from homology"/>
<dbReference type="AlphaFoldDB" id="A0A9W8V0S5"/>
<sequence length="347" mass="38337">MSMVSHETFQLVGRYADRNRWENLNGPGDSRVTGIQIIKDKALDGAWGDKVVLITGVSAGIGIKTIEAIASTGATVFGTARNIEKAKQALAHLLENHRDRIHLIHMDQADLATVRACADSIREKSGGKLNVIINNAAVMNTPYEKTKDGFELQFQTNYLSHFLLFYLLKDLLLTSSSAKFHSRVVTVSSAAHRYGPCRLDNINFDNGEYNGWMAYASSKVANIYMTNQVERLYGAQGLHAYTLHPGAFISPNLQKFSKAETEALSQGDDRLRKYMMSQDQACATTIYGAVSAELEGEGGLYLEGASKSGPCPPDSDAVEYGYASWSQDKVKEEELWEKSKKWTGVFE</sequence>
<evidence type="ECO:0000313" key="4">
    <source>
        <dbReference type="Proteomes" id="UP001152087"/>
    </source>
</evidence>
<dbReference type="SUPFAM" id="SSF51735">
    <property type="entry name" value="NAD(P)-binding Rossmann-fold domains"/>
    <property type="match status" value="1"/>
</dbReference>
<dbReference type="Pfam" id="PF00106">
    <property type="entry name" value="adh_short"/>
    <property type="match status" value="1"/>
</dbReference>
<dbReference type="InterPro" id="IPR002347">
    <property type="entry name" value="SDR_fam"/>
</dbReference>
<comment type="caution">
    <text evidence="3">The sequence shown here is derived from an EMBL/GenBank/DDBJ whole genome shotgun (WGS) entry which is preliminary data.</text>
</comment>
<dbReference type="InterPro" id="IPR036291">
    <property type="entry name" value="NAD(P)-bd_dom_sf"/>
</dbReference>
<gene>
    <name evidence="3" type="ORF">NW755_006938</name>
</gene>
<organism evidence="3 4">
    <name type="scientific">Fusarium falciforme</name>
    <dbReference type="NCBI Taxonomy" id="195108"/>
    <lineage>
        <taxon>Eukaryota</taxon>
        <taxon>Fungi</taxon>
        <taxon>Dikarya</taxon>
        <taxon>Ascomycota</taxon>
        <taxon>Pezizomycotina</taxon>
        <taxon>Sordariomycetes</taxon>
        <taxon>Hypocreomycetidae</taxon>
        <taxon>Hypocreales</taxon>
        <taxon>Nectriaceae</taxon>
        <taxon>Fusarium</taxon>
        <taxon>Fusarium solani species complex</taxon>
    </lineage>
</organism>
<dbReference type="Proteomes" id="UP001152087">
    <property type="component" value="Unassembled WGS sequence"/>
</dbReference>
<name>A0A9W8V0S5_9HYPO</name>
<keyword evidence="4" id="KW-1185">Reference proteome</keyword>
<accession>A0A9W8V0S5</accession>